<feature type="domain" description="Protein kinase" evidence="2">
    <location>
        <begin position="181"/>
        <end position="463"/>
    </location>
</feature>
<dbReference type="GO" id="GO:0004714">
    <property type="term" value="F:transmembrane receptor protein tyrosine kinase activity"/>
    <property type="evidence" value="ECO:0007669"/>
    <property type="project" value="InterPro"/>
</dbReference>
<evidence type="ECO:0000313" key="4">
    <source>
        <dbReference type="EnsemblPlants" id="Bo3g052550.1"/>
    </source>
</evidence>
<dbReference type="InterPro" id="IPR000719">
    <property type="entry name" value="Prot_kinase_dom"/>
</dbReference>
<feature type="compositionally biased region" description="Polar residues" evidence="1">
    <location>
        <begin position="539"/>
        <end position="550"/>
    </location>
</feature>
<evidence type="ECO:0008006" key="6">
    <source>
        <dbReference type="Google" id="ProtNLM"/>
    </source>
</evidence>
<dbReference type="InterPro" id="IPR011009">
    <property type="entry name" value="Kinase-like_dom_sf"/>
</dbReference>
<dbReference type="PANTHER" id="PTHR27003:SF460">
    <property type="entry name" value="RECEPTOR-LIKE PROTEIN KINASE FERONIA"/>
    <property type="match status" value="1"/>
</dbReference>
<dbReference type="EnsemblPlants" id="Bo3g052550.1">
    <property type="protein sequence ID" value="Bo3g052550.1"/>
    <property type="gene ID" value="Bo3g052550"/>
</dbReference>
<name>A0A0D3B8T8_BRAOL</name>
<evidence type="ECO:0000259" key="3">
    <source>
        <dbReference type="PROSITE" id="PS50090"/>
    </source>
</evidence>
<sequence>MDSSPSTHTSKFVDLLNSQQTISFGNFEDCVEQSSNFGPTPAQRRERRKWTPTDDVLLISSWLNTSKDPVVGNEQKSGAFWTRVAAYFAASPQVAGCEQREAAHCKQRWHKMNDLVCKFCGSYEAATREKSSGQNENDILKLAHQIFYSNHNKKFTLDHAWKELRNDQKWCEQSTAKTEGISKKRKCEDGADSSTSRATESTRPQGVKAAKASGKKPVVKEKGLNDFQTMWSIKQQDLVIKERCLNFLLLHVLVAKMFLGYGYDYMAHGTMREHLYKTQNSPLPWKQRLEICIGAARGLHYLHTGAKHTIIHRDVKTTNILLDEKWVAKVSDFGLSKTGPTLDHTHVSTVVKGSFGYLDPEYFRRQQLTDKSDVYSFGVVLFEALCARPALNPTLAKEQVSLAEWAPYCYKKGMLDQIVDPHLKGKITPECFKKFAETAMKCVLDQGIERPSMGDVLWNLEFALQLQESAEESGKGICSEMDMGEIKYDDDNCKGKSNNDKGSDVYEGNVSDSRSSGIDMSIGGRSLASEDSDGLTPSAVFSQIMNPKGR</sequence>
<feature type="compositionally biased region" description="Basic and acidic residues" evidence="1">
    <location>
        <begin position="492"/>
        <end position="504"/>
    </location>
</feature>
<feature type="region of interest" description="Disordered" evidence="1">
    <location>
        <begin position="492"/>
        <end position="550"/>
    </location>
</feature>
<dbReference type="Proteomes" id="UP000032141">
    <property type="component" value="Chromosome C3"/>
</dbReference>
<dbReference type="PROSITE" id="PS00108">
    <property type="entry name" value="PROTEIN_KINASE_ST"/>
    <property type="match status" value="1"/>
</dbReference>
<protein>
    <recommendedName>
        <fullName evidence="6">Protein kinase domain-containing protein</fullName>
    </recommendedName>
</protein>
<keyword evidence="5" id="KW-1185">Reference proteome</keyword>
<dbReference type="PROSITE" id="PS50090">
    <property type="entry name" value="MYB_LIKE"/>
    <property type="match status" value="1"/>
</dbReference>
<dbReference type="STRING" id="109376.A0A0D3B8T8"/>
<feature type="compositionally biased region" description="Polar residues" evidence="1">
    <location>
        <begin position="192"/>
        <end position="204"/>
    </location>
</feature>
<dbReference type="Gene3D" id="1.10.510.10">
    <property type="entry name" value="Transferase(Phosphotransferase) domain 1"/>
    <property type="match status" value="1"/>
</dbReference>
<reference evidence="4" key="2">
    <citation type="submission" date="2015-03" db="UniProtKB">
        <authorList>
            <consortium name="EnsemblPlants"/>
        </authorList>
    </citation>
    <scope>IDENTIFICATION</scope>
</reference>
<feature type="region of interest" description="Disordered" evidence="1">
    <location>
        <begin position="182"/>
        <end position="215"/>
    </location>
</feature>
<dbReference type="InterPro" id="IPR008271">
    <property type="entry name" value="Ser/Thr_kinase_AS"/>
</dbReference>
<evidence type="ECO:0000313" key="5">
    <source>
        <dbReference type="Proteomes" id="UP000032141"/>
    </source>
</evidence>
<reference evidence="4 5" key="1">
    <citation type="journal article" date="2014" name="Genome Biol.">
        <title>Transcriptome and methylome profiling reveals relics of genome dominance in the mesopolyploid Brassica oleracea.</title>
        <authorList>
            <person name="Parkin I.A."/>
            <person name="Koh C."/>
            <person name="Tang H."/>
            <person name="Robinson S.J."/>
            <person name="Kagale S."/>
            <person name="Clarke W.E."/>
            <person name="Town C.D."/>
            <person name="Nixon J."/>
            <person name="Krishnakumar V."/>
            <person name="Bidwell S.L."/>
            <person name="Denoeud F."/>
            <person name="Belcram H."/>
            <person name="Links M.G."/>
            <person name="Just J."/>
            <person name="Clarke C."/>
            <person name="Bender T."/>
            <person name="Huebert T."/>
            <person name="Mason A.S."/>
            <person name="Pires J.C."/>
            <person name="Barker G."/>
            <person name="Moore J."/>
            <person name="Walley P.G."/>
            <person name="Manoli S."/>
            <person name="Batley J."/>
            <person name="Edwards D."/>
            <person name="Nelson M.N."/>
            <person name="Wang X."/>
            <person name="Paterson A.H."/>
            <person name="King G."/>
            <person name="Bancroft I."/>
            <person name="Chalhoub B."/>
            <person name="Sharpe A.G."/>
        </authorList>
    </citation>
    <scope>NUCLEOTIDE SEQUENCE</scope>
    <source>
        <strain evidence="4 5">cv. TO1000</strain>
    </source>
</reference>
<dbReference type="InterPro" id="IPR001245">
    <property type="entry name" value="Ser-Thr/Tyr_kinase_cat_dom"/>
</dbReference>
<organism evidence="4 5">
    <name type="scientific">Brassica oleracea var. oleracea</name>
    <dbReference type="NCBI Taxonomy" id="109376"/>
    <lineage>
        <taxon>Eukaryota</taxon>
        <taxon>Viridiplantae</taxon>
        <taxon>Streptophyta</taxon>
        <taxon>Embryophyta</taxon>
        <taxon>Tracheophyta</taxon>
        <taxon>Spermatophyta</taxon>
        <taxon>Magnoliopsida</taxon>
        <taxon>eudicotyledons</taxon>
        <taxon>Gunneridae</taxon>
        <taxon>Pentapetalae</taxon>
        <taxon>rosids</taxon>
        <taxon>malvids</taxon>
        <taxon>Brassicales</taxon>
        <taxon>Brassicaceae</taxon>
        <taxon>Brassiceae</taxon>
        <taxon>Brassica</taxon>
    </lineage>
</organism>
<dbReference type="InterPro" id="IPR001005">
    <property type="entry name" value="SANT/Myb"/>
</dbReference>
<evidence type="ECO:0000256" key="1">
    <source>
        <dbReference type="SAM" id="MobiDB-lite"/>
    </source>
</evidence>
<dbReference type="PANTHER" id="PTHR27003">
    <property type="entry name" value="OS07G0166700 PROTEIN"/>
    <property type="match status" value="1"/>
</dbReference>
<dbReference type="InterPro" id="IPR045272">
    <property type="entry name" value="ANXUR1/2-like"/>
</dbReference>
<feature type="domain" description="Myb-like" evidence="3">
    <location>
        <begin position="42"/>
        <end position="113"/>
    </location>
</feature>
<dbReference type="SUPFAM" id="SSF56112">
    <property type="entry name" value="Protein kinase-like (PK-like)"/>
    <property type="match status" value="1"/>
</dbReference>
<dbReference type="Gramene" id="Bo3g052550.1">
    <property type="protein sequence ID" value="Bo3g052550.1"/>
    <property type="gene ID" value="Bo3g052550"/>
</dbReference>
<dbReference type="FunFam" id="1.10.510.10:FF:000058">
    <property type="entry name" value="Receptor-like protein kinase FERONIA"/>
    <property type="match status" value="1"/>
</dbReference>
<dbReference type="AlphaFoldDB" id="A0A0D3B8T8"/>
<dbReference type="Pfam" id="PF07714">
    <property type="entry name" value="PK_Tyr_Ser-Thr"/>
    <property type="match status" value="1"/>
</dbReference>
<dbReference type="GO" id="GO:0009506">
    <property type="term" value="C:plasmodesma"/>
    <property type="evidence" value="ECO:0007669"/>
    <property type="project" value="TreeGrafter"/>
</dbReference>
<proteinExistence type="predicted"/>
<dbReference type="PROSITE" id="PS50011">
    <property type="entry name" value="PROTEIN_KINASE_DOM"/>
    <property type="match status" value="1"/>
</dbReference>
<accession>A0A0D3B8T8</accession>
<dbReference type="GO" id="GO:0005524">
    <property type="term" value="F:ATP binding"/>
    <property type="evidence" value="ECO:0007669"/>
    <property type="project" value="InterPro"/>
</dbReference>
<dbReference type="eggNOG" id="KOG1187">
    <property type="taxonomic scope" value="Eukaryota"/>
</dbReference>
<dbReference type="HOGENOM" id="CLU_495551_0_0_1"/>
<dbReference type="GO" id="GO:0005886">
    <property type="term" value="C:plasma membrane"/>
    <property type="evidence" value="ECO:0007669"/>
    <property type="project" value="TreeGrafter"/>
</dbReference>
<evidence type="ECO:0000259" key="2">
    <source>
        <dbReference type="PROSITE" id="PS50011"/>
    </source>
</evidence>
<dbReference type="SMART" id="SM00220">
    <property type="entry name" value="S_TKc"/>
    <property type="match status" value="1"/>
</dbReference>